<proteinExistence type="predicted"/>
<keyword evidence="3" id="KW-1185">Reference proteome</keyword>
<dbReference type="AlphaFoldDB" id="A0AAJ0ML61"/>
<organism evidence="2 3">
    <name type="scientific">Lasiosphaeria hispida</name>
    <dbReference type="NCBI Taxonomy" id="260671"/>
    <lineage>
        <taxon>Eukaryota</taxon>
        <taxon>Fungi</taxon>
        <taxon>Dikarya</taxon>
        <taxon>Ascomycota</taxon>
        <taxon>Pezizomycotina</taxon>
        <taxon>Sordariomycetes</taxon>
        <taxon>Sordariomycetidae</taxon>
        <taxon>Sordariales</taxon>
        <taxon>Lasiosphaeriaceae</taxon>
        <taxon>Lasiosphaeria</taxon>
    </lineage>
</organism>
<evidence type="ECO:0000313" key="3">
    <source>
        <dbReference type="Proteomes" id="UP001275084"/>
    </source>
</evidence>
<dbReference type="Proteomes" id="UP001275084">
    <property type="component" value="Unassembled WGS sequence"/>
</dbReference>
<reference evidence="2" key="1">
    <citation type="journal article" date="2023" name="Mol. Phylogenet. Evol.">
        <title>Genome-scale phylogeny and comparative genomics of the fungal order Sordariales.</title>
        <authorList>
            <person name="Hensen N."/>
            <person name="Bonometti L."/>
            <person name="Westerberg I."/>
            <person name="Brannstrom I.O."/>
            <person name="Guillou S."/>
            <person name="Cros-Aarteil S."/>
            <person name="Calhoun S."/>
            <person name="Haridas S."/>
            <person name="Kuo A."/>
            <person name="Mondo S."/>
            <person name="Pangilinan J."/>
            <person name="Riley R."/>
            <person name="LaButti K."/>
            <person name="Andreopoulos B."/>
            <person name="Lipzen A."/>
            <person name="Chen C."/>
            <person name="Yan M."/>
            <person name="Daum C."/>
            <person name="Ng V."/>
            <person name="Clum A."/>
            <person name="Steindorff A."/>
            <person name="Ohm R.A."/>
            <person name="Martin F."/>
            <person name="Silar P."/>
            <person name="Natvig D.O."/>
            <person name="Lalanne C."/>
            <person name="Gautier V."/>
            <person name="Ament-Velasquez S.L."/>
            <person name="Kruys A."/>
            <person name="Hutchinson M.I."/>
            <person name="Powell A.J."/>
            <person name="Barry K."/>
            <person name="Miller A.N."/>
            <person name="Grigoriev I.V."/>
            <person name="Debuchy R."/>
            <person name="Gladieux P."/>
            <person name="Hiltunen Thoren M."/>
            <person name="Johannesson H."/>
        </authorList>
    </citation>
    <scope>NUCLEOTIDE SEQUENCE</scope>
    <source>
        <strain evidence="2">CBS 955.72</strain>
    </source>
</reference>
<comment type="caution">
    <text evidence="2">The sequence shown here is derived from an EMBL/GenBank/DDBJ whole genome shotgun (WGS) entry which is preliminary data.</text>
</comment>
<dbReference type="EMBL" id="JAUIQD010000001">
    <property type="protein sequence ID" value="KAK3364515.1"/>
    <property type="molecule type" value="Genomic_DNA"/>
</dbReference>
<evidence type="ECO:0000313" key="2">
    <source>
        <dbReference type="EMBL" id="KAK3364515.1"/>
    </source>
</evidence>
<reference evidence="2" key="2">
    <citation type="submission" date="2023-06" db="EMBL/GenBank/DDBJ databases">
        <authorList>
            <consortium name="Lawrence Berkeley National Laboratory"/>
            <person name="Haridas S."/>
            <person name="Hensen N."/>
            <person name="Bonometti L."/>
            <person name="Westerberg I."/>
            <person name="Brannstrom I.O."/>
            <person name="Guillou S."/>
            <person name="Cros-Aarteil S."/>
            <person name="Calhoun S."/>
            <person name="Kuo A."/>
            <person name="Mondo S."/>
            <person name="Pangilinan J."/>
            <person name="Riley R."/>
            <person name="Labutti K."/>
            <person name="Andreopoulos B."/>
            <person name="Lipzen A."/>
            <person name="Chen C."/>
            <person name="Yanf M."/>
            <person name="Daum C."/>
            <person name="Ng V."/>
            <person name="Clum A."/>
            <person name="Steindorff A."/>
            <person name="Ohm R."/>
            <person name="Martin F."/>
            <person name="Silar P."/>
            <person name="Natvig D."/>
            <person name="Lalanne C."/>
            <person name="Gautier V."/>
            <person name="Ament-Velasquez S.L."/>
            <person name="Kruys A."/>
            <person name="Hutchinson M.I."/>
            <person name="Powell A.J."/>
            <person name="Barry K."/>
            <person name="Miller A.N."/>
            <person name="Grigoriev I.V."/>
            <person name="Debuchy R."/>
            <person name="Gladieux P."/>
            <person name="Thoren M.H."/>
            <person name="Johannesson H."/>
        </authorList>
    </citation>
    <scope>NUCLEOTIDE SEQUENCE</scope>
    <source>
        <strain evidence="2">CBS 955.72</strain>
    </source>
</reference>
<sequence>MGCIPPTAFTSPPSRAGKIRLPPAKSHPICLLPSSSLHKGKISGVRVRALARDIFIYDLQNFDTLLGGLVLTTGVTNANFYAMVGIIINASLPGPFILQDENGTTVAQGTQPLLPGRYFVVADGTVQACSLLLYRYNY</sequence>
<protein>
    <recommendedName>
        <fullName evidence="1">DUF7881 domain-containing protein</fullName>
    </recommendedName>
</protein>
<gene>
    <name evidence="2" type="ORF">B0T25DRAFT_628158</name>
</gene>
<accession>A0AAJ0ML61</accession>
<dbReference type="Pfam" id="PF25324">
    <property type="entry name" value="DUF7881"/>
    <property type="match status" value="1"/>
</dbReference>
<feature type="domain" description="DUF7881" evidence="1">
    <location>
        <begin position="52"/>
        <end position="127"/>
    </location>
</feature>
<dbReference type="InterPro" id="IPR057203">
    <property type="entry name" value="DUF7881"/>
</dbReference>
<name>A0AAJ0ML61_9PEZI</name>
<evidence type="ECO:0000259" key="1">
    <source>
        <dbReference type="Pfam" id="PF25324"/>
    </source>
</evidence>